<name>A0A0M3I970_ASCLU</name>
<dbReference type="Proteomes" id="UP000036681">
    <property type="component" value="Unplaced"/>
</dbReference>
<sequence length="649" mass="73274">MVESQNLTSMDGGNSVAELNPGTESENIIDGELVLSTAENVVEGEEDSMTASLPINSESSGGESRSRDDAERSDDLDSELFDEDFLKEYKEEMRKNKKHPEACCAKSEASHLQELRSECEMDSECPDGRAKTMSEAMKVDIYKESLTEYLVRNDESNQEERSDGQKSNSECSIEMKEMVVDESINLAHQEKNVVGCRTEKEELQDESTYRRPSGLERFTENEENVAVELPEVAENNKNVVGCRTEKEELQDESTYRRPSGLECFTENEENVAVELPEVAENSNNCERLAAEDEESYAKSRGEQNFTLECPIERNETDKSTESSVYEECIEEFHVDDQESSEDKTRDEEQAGLEESEDKEAKKIEELVGSVEIEKDVEELSTKSRDVQEMERCNGQQLDAESPTETEETIAEEQQRIECELMNKEEDEDTVESSKWMKAKKRLDEQILEVDRMLLGMLDAYKGDEEGILAEVPSTAASTLCTHPSSNPSVTLGDSNPSVTNQREQLLPSAAPTKDALKTALREFLTELIICENMAYHIVATQRGSYLLAVISDYLSGLLVSLDDLYEFMDITRESTFHSNSYRKHSEYDSHTELGIVICELMCRYVPEFTKKAIANCVSLSIDSPYARLLLQYLQPSNVGKIFHSDVVET</sequence>
<keyword evidence="2" id="KW-1185">Reference proteome</keyword>
<feature type="compositionally biased region" description="Basic and acidic residues" evidence="1">
    <location>
        <begin position="331"/>
        <end position="348"/>
    </location>
</feature>
<dbReference type="AlphaFoldDB" id="A0A0M3I970"/>
<evidence type="ECO:0000256" key="1">
    <source>
        <dbReference type="SAM" id="MobiDB-lite"/>
    </source>
</evidence>
<organism evidence="2 3">
    <name type="scientific">Ascaris lumbricoides</name>
    <name type="common">Giant roundworm</name>
    <dbReference type="NCBI Taxonomy" id="6252"/>
    <lineage>
        <taxon>Eukaryota</taxon>
        <taxon>Metazoa</taxon>
        <taxon>Ecdysozoa</taxon>
        <taxon>Nematoda</taxon>
        <taxon>Chromadorea</taxon>
        <taxon>Rhabditida</taxon>
        <taxon>Spirurina</taxon>
        <taxon>Ascaridomorpha</taxon>
        <taxon>Ascaridoidea</taxon>
        <taxon>Ascarididae</taxon>
        <taxon>Ascaris</taxon>
    </lineage>
</organism>
<feature type="region of interest" description="Disordered" evidence="1">
    <location>
        <begin position="331"/>
        <end position="361"/>
    </location>
</feature>
<feature type="compositionally biased region" description="Basic and acidic residues" evidence="1">
    <location>
        <begin position="64"/>
        <end position="75"/>
    </location>
</feature>
<feature type="region of interest" description="Disordered" evidence="1">
    <location>
        <begin position="1"/>
        <end position="81"/>
    </location>
</feature>
<accession>A0A0M3I970</accession>
<dbReference type="WBParaSite" id="ALUE_0001396601-mRNA-1">
    <property type="protein sequence ID" value="ALUE_0001396601-mRNA-1"/>
    <property type="gene ID" value="ALUE_0001396601"/>
</dbReference>
<reference evidence="3" key="1">
    <citation type="submission" date="2017-02" db="UniProtKB">
        <authorList>
            <consortium name="WormBaseParasite"/>
        </authorList>
    </citation>
    <scope>IDENTIFICATION</scope>
</reference>
<proteinExistence type="predicted"/>
<evidence type="ECO:0000313" key="2">
    <source>
        <dbReference type="Proteomes" id="UP000036681"/>
    </source>
</evidence>
<feature type="compositionally biased region" description="Polar residues" evidence="1">
    <location>
        <begin position="1"/>
        <end position="12"/>
    </location>
</feature>
<protein>
    <submittedName>
        <fullName evidence="3">FYVE-type domain-containing protein</fullName>
    </submittedName>
</protein>
<evidence type="ECO:0000313" key="3">
    <source>
        <dbReference type="WBParaSite" id="ALUE_0001396601-mRNA-1"/>
    </source>
</evidence>